<dbReference type="Ensembl" id="ENSPANT00000080128.1">
    <property type="protein sequence ID" value="ENSPANP00000058774.1"/>
    <property type="gene ID" value="ENSPANG00000018541.3"/>
</dbReference>
<feature type="domain" description="Ig-like" evidence="16">
    <location>
        <begin position="480"/>
        <end position="560"/>
    </location>
</feature>
<comment type="subcellular location">
    <subcellularLocation>
        <location evidence="1">Cell membrane</location>
        <topology evidence="1">Single-pass type I membrane protein</topology>
    </subcellularLocation>
    <subcellularLocation>
        <location evidence="2">Endosome membrane</location>
    </subcellularLocation>
    <subcellularLocation>
        <location evidence="3">Lysosome membrane</location>
    </subcellularLocation>
</comment>
<dbReference type="CDD" id="cd21029">
    <property type="entry name" value="IgC1_CD1"/>
    <property type="match status" value="2"/>
</dbReference>
<evidence type="ECO:0000256" key="5">
    <source>
        <dbReference type="ARBA" id="ARBA00022588"/>
    </source>
</evidence>
<keyword evidence="11" id="KW-0458">Lysosome</keyword>
<dbReference type="PANTHER" id="PTHR16675">
    <property type="entry name" value="MHC CLASS I-RELATED"/>
    <property type="match status" value="1"/>
</dbReference>
<dbReference type="FunFam" id="3.30.500.10:FF:000002">
    <property type="entry name" value="Antigen-presenting glycoprotein CD1d1"/>
    <property type="match status" value="2"/>
</dbReference>
<keyword evidence="5" id="KW-0399">Innate immunity</keyword>
<reference evidence="17" key="2">
    <citation type="submission" date="2025-08" db="UniProtKB">
        <authorList>
            <consortium name="Ensembl"/>
        </authorList>
    </citation>
    <scope>IDENTIFICATION</scope>
</reference>
<keyword evidence="6 15" id="KW-0732">Signal</keyword>
<dbReference type="GO" id="GO:0045087">
    <property type="term" value="P:innate immune response"/>
    <property type="evidence" value="ECO:0007669"/>
    <property type="project" value="UniProtKB-KW"/>
</dbReference>
<dbReference type="Pfam" id="PF16497">
    <property type="entry name" value="MHC_I_3"/>
    <property type="match status" value="2"/>
</dbReference>
<dbReference type="FunFam" id="2.60.40.10:FF:000254">
    <property type="entry name" value="Antigen-presenting glycoprotein CD1d1"/>
    <property type="match status" value="2"/>
</dbReference>
<dbReference type="InterPro" id="IPR036179">
    <property type="entry name" value="Ig-like_dom_sf"/>
</dbReference>
<evidence type="ECO:0000256" key="8">
    <source>
        <dbReference type="ARBA" id="ARBA00022859"/>
    </source>
</evidence>
<proteinExistence type="predicted"/>
<evidence type="ECO:0000256" key="15">
    <source>
        <dbReference type="SAM" id="SignalP"/>
    </source>
</evidence>
<keyword evidence="12" id="KW-0393">Immunoglobulin domain</keyword>
<dbReference type="GeneTree" id="ENSGT01120000271825"/>
<dbReference type="InterPro" id="IPR013783">
    <property type="entry name" value="Ig-like_fold"/>
</dbReference>
<dbReference type="GO" id="GO:0048006">
    <property type="term" value="P:antigen processing and presentation, endogenous lipid antigen via MHC class Ib"/>
    <property type="evidence" value="ECO:0007669"/>
    <property type="project" value="TreeGrafter"/>
</dbReference>
<evidence type="ECO:0000256" key="13">
    <source>
        <dbReference type="ARBA" id="ARBA00037531"/>
    </source>
</evidence>
<keyword evidence="9 14" id="KW-0472">Membrane</keyword>
<reference evidence="17" key="3">
    <citation type="submission" date="2025-09" db="UniProtKB">
        <authorList>
            <consortium name="Ensembl"/>
        </authorList>
    </citation>
    <scope>IDENTIFICATION</scope>
</reference>
<keyword evidence="14" id="KW-1133">Transmembrane helix</keyword>
<evidence type="ECO:0000256" key="9">
    <source>
        <dbReference type="ARBA" id="ARBA00023136"/>
    </source>
</evidence>
<evidence type="ECO:0000256" key="6">
    <source>
        <dbReference type="ARBA" id="ARBA00022729"/>
    </source>
</evidence>
<dbReference type="Pfam" id="PF07654">
    <property type="entry name" value="C1-set"/>
    <property type="match status" value="2"/>
</dbReference>
<protein>
    <recommendedName>
        <fullName evidence="16">Ig-like domain-containing protein</fullName>
    </recommendedName>
</protein>
<keyword evidence="18" id="KW-1185">Reference proteome</keyword>
<dbReference type="PANTHER" id="PTHR16675:SF175">
    <property type="entry name" value="ANTIGEN-PRESENTING GLYCOPROTEIN CD1D"/>
    <property type="match status" value="1"/>
</dbReference>
<dbReference type="GO" id="GO:0071723">
    <property type="term" value="F:lipopeptide binding"/>
    <property type="evidence" value="ECO:0007669"/>
    <property type="project" value="TreeGrafter"/>
</dbReference>
<keyword evidence="7" id="KW-0967">Endosome</keyword>
<evidence type="ECO:0000256" key="10">
    <source>
        <dbReference type="ARBA" id="ARBA00023180"/>
    </source>
</evidence>
<dbReference type="Gene3D" id="3.30.500.10">
    <property type="entry name" value="MHC class I-like antigen recognition-like"/>
    <property type="match status" value="2"/>
</dbReference>
<feature type="transmembrane region" description="Helical" evidence="14">
    <location>
        <begin position="578"/>
        <end position="597"/>
    </location>
</feature>
<evidence type="ECO:0000256" key="4">
    <source>
        <dbReference type="ARBA" id="ARBA00022475"/>
    </source>
</evidence>
<comment type="function">
    <text evidence="13">Antigen-presenting protein that binds self and non-self glycolipids and presents them to T-cell receptors on natural killer T-cells.</text>
</comment>
<dbReference type="AlphaFoldDB" id="A0A8I5NWT1"/>
<evidence type="ECO:0000313" key="18">
    <source>
        <dbReference type="Proteomes" id="UP000028761"/>
    </source>
</evidence>
<dbReference type="GO" id="GO:0005615">
    <property type="term" value="C:extracellular space"/>
    <property type="evidence" value="ECO:0007669"/>
    <property type="project" value="TreeGrafter"/>
</dbReference>
<sequence length="607" mass="69162">MGCLLFLLLWALLQAWGSAEVPQRLFPFRCLQISSFANSNWTRTDGLAWLGELQTHSWSNDSDTIRSLKPWSQGTFSDQQWEALQRVFRVYRSSFTRDVKEFAKMLRLSYPVELQVSAGCEVHPGNASHNFFHVAFQGRDILSFQGTSWEPAQEAPLWVNLAIQVLNQDKWTRETVQWLLNDTCPQFVSGLLESGKSELEKQVKPKAWLSRGPSPGPGRLQLVCHVSGFYPKPVWVKWMRGEQEQQGTQRGDILPNADETWYLRATLEVAAGEAAGLSCRVKHSSLEGQDIVLYWAQEHVSFYIIQILSFANQSWAQSQGSGWLDELQTHGWESESGRIIFLHTWSKSNFSNEELSDLELLFRVYFFGLTREIQDHASQDYSKYPFEVQVKAGCELHSGKSPEGFFRVAFNGLDLLSFQNTTWVPSPDGGSLAPDVCHLLNHQYEGVTETVYNLIRSTCPRFLLGLLDAGKMYLHRQVRPEAWLSSRRSLGSGRLLLVCHASGFYPKPVWVTWMRNEQEQLGTKHGDVLPNADGTWYLQVILEVASEETAGLSCRVRHSSLGGQDIILYWGHHFSMNWIALIVLVSLVILIVLVLRFKKHCSYQDIL</sequence>
<evidence type="ECO:0000256" key="3">
    <source>
        <dbReference type="ARBA" id="ARBA00004656"/>
    </source>
</evidence>
<dbReference type="GO" id="GO:0030883">
    <property type="term" value="F:endogenous lipid antigen binding"/>
    <property type="evidence" value="ECO:0007669"/>
    <property type="project" value="TreeGrafter"/>
</dbReference>
<dbReference type="InterPro" id="IPR003597">
    <property type="entry name" value="Ig_C1-set"/>
</dbReference>
<evidence type="ECO:0000313" key="17">
    <source>
        <dbReference type="Ensembl" id="ENSPANP00000058774.1"/>
    </source>
</evidence>
<dbReference type="InterPro" id="IPR011162">
    <property type="entry name" value="MHC_I/II-like_Ag-recog"/>
</dbReference>
<dbReference type="SUPFAM" id="SSF48726">
    <property type="entry name" value="Immunoglobulin"/>
    <property type="match status" value="2"/>
</dbReference>
<name>A0A8I5NWT1_PAPAN</name>
<organism evidence="17 18">
    <name type="scientific">Papio anubis</name>
    <name type="common">Olive baboon</name>
    <dbReference type="NCBI Taxonomy" id="9555"/>
    <lineage>
        <taxon>Eukaryota</taxon>
        <taxon>Metazoa</taxon>
        <taxon>Chordata</taxon>
        <taxon>Craniata</taxon>
        <taxon>Vertebrata</taxon>
        <taxon>Euteleostomi</taxon>
        <taxon>Mammalia</taxon>
        <taxon>Eutheria</taxon>
        <taxon>Euarchontoglires</taxon>
        <taxon>Primates</taxon>
        <taxon>Haplorrhini</taxon>
        <taxon>Catarrhini</taxon>
        <taxon>Cercopithecidae</taxon>
        <taxon>Cercopithecinae</taxon>
        <taxon>Papio</taxon>
    </lineage>
</organism>
<keyword evidence="10" id="KW-0325">Glycoprotein</keyword>
<dbReference type="InterPro" id="IPR050208">
    <property type="entry name" value="MHC_class-I_related"/>
</dbReference>
<dbReference type="GO" id="GO:0030884">
    <property type="term" value="F:exogenous lipid antigen binding"/>
    <property type="evidence" value="ECO:0007669"/>
    <property type="project" value="TreeGrafter"/>
</dbReference>
<dbReference type="SMART" id="SM00407">
    <property type="entry name" value="IGc1"/>
    <property type="match status" value="2"/>
</dbReference>
<evidence type="ECO:0000256" key="1">
    <source>
        <dbReference type="ARBA" id="ARBA00004251"/>
    </source>
</evidence>
<evidence type="ECO:0000256" key="7">
    <source>
        <dbReference type="ARBA" id="ARBA00022753"/>
    </source>
</evidence>
<accession>A0A8I5NWT1</accession>
<dbReference type="GO" id="GO:0005765">
    <property type="term" value="C:lysosomal membrane"/>
    <property type="evidence" value="ECO:0007669"/>
    <property type="project" value="UniProtKB-SubCell"/>
</dbReference>
<evidence type="ECO:0000256" key="14">
    <source>
        <dbReference type="SAM" id="Phobius"/>
    </source>
</evidence>
<evidence type="ECO:0000256" key="2">
    <source>
        <dbReference type="ARBA" id="ARBA00004608"/>
    </source>
</evidence>
<dbReference type="SUPFAM" id="SSF54452">
    <property type="entry name" value="MHC antigen-recognition domain"/>
    <property type="match status" value="2"/>
</dbReference>
<dbReference type="GO" id="GO:0048007">
    <property type="term" value="P:antigen processing and presentation, exogenous lipid antigen via MHC class Ib"/>
    <property type="evidence" value="ECO:0007669"/>
    <property type="project" value="TreeGrafter"/>
</dbReference>
<dbReference type="InterPro" id="IPR007110">
    <property type="entry name" value="Ig-like_dom"/>
</dbReference>
<feature type="chain" id="PRO_5035248601" description="Ig-like domain-containing protein" evidence="15">
    <location>
        <begin position="20"/>
        <end position="607"/>
    </location>
</feature>
<evidence type="ECO:0000256" key="12">
    <source>
        <dbReference type="ARBA" id="ARBA00023319"/>
    </source>
</evidence>
<reference evidence="17 18" key="1">
    <citation type="submission" date="2012-03" db="EMBL/GenBank/DDBJ databases">
        <title>Whole Genome Assembly of Papio anubis.</title>
        <authorList>
            <person name="Liu Y.L."/>
            <person name="Abraham K.A."/>
            <person name="Akbar H.A."/>
            <person name="Ali S.A."/>
            <person name="Anosike U.A."/>
            <person name="Aqrawi P.A."/>
            <person name="Arias F.A."/>
            <person name="Attaway T.A."/>
            <person name="Awwad R.A."/>
            <person name="Babu C.B."/>
            <person name="Bandaranaike D.B."/>
            <person name="Battles P.B."/>
            <person name="Bell A.B."/>
            <person name="Beltran B.B."/>
            <person name="Berhane-Mersha D.B."/>
            <person name="Bess C.B."/>
            <person name="Bickham C.B."/>
            <person name="Bolden T.B."/>
            <person name="Carter K.C."/>
            <person name="Chau D.C."/>
            <person name="Chavez A.C."/>
            <person name="Clerc-Blankenburg K.C."/>
            <person name="Coyle M.C."/>
            <person name="Dao M.D."/>
            <person name="Davila M.L.D."/>
            <person name="Davy-Carroll L.D."/>
            <person name="Denson S.D."/>
            <person name="Dinh H.D."/>
            <person name="Fernandez S.F."/>
            <person name="Fernando P.F."/>
            <person name="Forbes L.F."/>
            <person name="Francis C.F."/>
            <person name="Francisco L.F."/>
            <person name="Fu Q.F."/>
            <person name="Garcia-Iii R.G."/>
            <person name="Garrett T.G."/>
            <person name="Gross S.G."/>
            <person name="Gubbala S.G."/>
            <person name="Hirani K.H."/>
            <person name="Hogues M.H."/>
            <person name="Hollins B.H."/>
            <person name="Jackson L.J."/>
            <person name="Javaid M.J."/>
            <person name="Jhangiani S.J."/>
            <person name="Johnson A.J."/>
            <person name="Johnson B.J."/>
            <person name="Jones J.J."/>
            <person name="Joshi V.J."/>
            <person name="Kalu J.K."/>
            <person name="Khan N.K."/>
            <person name="Korchina V.K."/>
            <person name="Kovar C.K."/>
            <person name="Lago L.L."/>
            <person name="Lara F.L."/>
            <person name="Le T.-K.L."/>
            <person name="Lee S.L."/>
            <person name="Legall-Iii F.L."/>
            <person name="Lemon S.L."/>
            <person name="Liu J.L."/>
            <person name="Liu Y.-S.L."/>
            <person name="Liyanage D.L."/>
            <person name="Lopez J.L."/>
            <person name="Lorensuhewa L.L."/>
            <person name="Mata R.M."/>
            <person name="Mathew T.M."/>
            <person name="Mercado C.M."/>
            <person name="Mercado I.M."/>
            <person name="Morales K.M."/>
            <person name="Morgan M.M."/>
            <person name="Munidasa M.M."/>
            <person name="Ngo D.N."/>
            <person name="Nguyen L.N."/>
            <person name="Nguyen T.N."/>
            <person name="Nguyen N.N."/>
            <person name="Obregon M.O."/>
            <person name="Okwuonu G.O."/>
            <person name="Ongeri F.O."/>
            <person name="Onwere C.O."/>
            <person name="Osifeso I.O."/>
            <person name="Parra A.P."/>
            <person name="Patil S.P."/>
            <person name="Perez A.P."/>
            <person name="Perez Y.P."/>
            <person name="Pham C.P."/>
            <person name="Pu L.-L.P."/>
            <person name="Puazo M.P."/>
            <person name="Quiroz J.Q."/>
            <person name="Rouhana J.R."/>
            <person name="Ruiz M.R."/>
            <person name="Ruiz S.-J.R."/>
            <person name="Saada N.S."/>
            <person name="Santibanez J.S."/>
            <person name="Scheel M.S."/>
            <person name="Schneider B.S."/>
            <person name="Simmons D.S."/>
            <person name="Sisson I.S."/>
            <person name="Tang L.-Y.T."/>
            <person name="Thornton R.T."/>
            <person name="Tisius J.T."/>
            <person name="Toledanes G.T."/>
            <person name="Trejos Z.T."/>
            <person name="Usmani K.U."/>
            <person name="Varghese R.V."/>
            <person name="Vattathil S.V."/>
            <person name="Vee V.V."/>
            <person name="Walker D.W."/>
            <person name="Weissenberger G.W."/>
            <person name="White C.W."/>
            <person name="Williams A.W."/>
            <person name="Woodworth J.W."/>
            <person name="Wright R.W."/>
            <person name="Zhu Y.Z."/>
            <person name="Han Y.H."/>
            <person name="Newsham I.N."/>
            <person name="Nazareth L.N."/>
            <person name="Worley K.W."/>
            <person name="Muzny D.M."/>
            <person name="Rogers J.R."/>
            <person name="Gibbs R.G."/>
        </authorList>
    </citation>
    <scope>NUCLEOTIDE SEQUENCE [LARGE SCALE GENOMIC DNA]</scope>
</reference>
<dbReference type="InterPro" id="IPR011161">
    <property type="entry name" value="MHC_I-like_Ag-recog"/>
</dbReference>
<feature type="domain" description="Ig-like" evidence="16">
    <location>
        <begin position="185"/>
        <end position="292"/>
    </location>
</feature>
<keyword evidence="14" id="KW-0812">Transmembrane</keyword>
<dbReference type="GO" id="GO:0009897">
    <property type="term" value="C:external side of plasma membrane"/>
    <property type="evidence" value="ECO:0007669"/>
    <property type="project" value="TreeGrafter"/>
</dbReference>
<dbReference type="PROSITE" id="PS50835">
    <property type="entry name" value="IG_LIKE"/>
    <property type="match status" value="2"/>
</dbReference>
<dbReference type="GO" id="GO:0001916">
    <property type="term" value="P:positive regulation of T cell mediated cytotoxicity"/>
    <property type="evidence" value="ECO:0007669"/>
    <property type="project" value="TreeGrafter"/>
</dbReference>
<evidence type="ECO:0000256" key="11">
    <source>
        <dbReference type="ARBA" id="ARBA00023228"/>
    </source>
</evidence>
<keyword evidence="4" id="KW-1003">Cell membrane</keyword>
<dbReference type="InterPro" id="IPR037055">
    <property type="entry name" value="MHC_I-like_Ag-recog_sf"/>
</dbReference>
<dbReference type="Proteomes" id="UP000028761">
    <property type="component" value="Chromosome 1"/>
</dbReference>
<feature type="signal peptide" evidence="15">
    <location>
        <begin position="1"/>
        <end position="19"/>
    </location>
</feature>
<dbReference type="GO" id="GO:0010008">
    <property type="term" value="C:endosome membrane"/>
    <property type="evidence" value="ECO:0007669"/>
    <property type="project" value="UniProtKB-SubCell"/>
</dbReference>
<dbReference type="Gene3D" id="2.60.40.10">
    <property type="entry name" value="Immunoglobulins"/>
    <property type="match status" value="2"/>
</dbReference>
<evidence type="ECO:0000259" key="16">
    <source>
        <dbReference type="PROSITE" id="PS50835"/>
    </source>
</evidence>
<keyword evidence="8" id="KW-0391">Immunity</keyword>